<dbReference type="EMBL" id="CP042436">
    <property type="protein sequence ID" value="QEC65123.1"/>
    <property type="molecule type" value="Genomic_DNA"/>
</dbReference>
<organism evidence="1 2">
    <name type="scientific">Mucilaginibacter ginsenosidivorans</name>
    <dbReference type="NCBI Taxonomy" id="398053"/>
    <lineage>
        <taxon>Bacteria</taxon>
        <taxon>Pseudomonadati</taxon>
        <taxon>Bacteroidota</taxon>
        <taxon>Sphingobacteriia</taxon>
        <taxon>Sphingobacteriales</taxon>
        <taxon>Sphingobacteriaceae</taxon>
        <taxon>Mucilaginibacter</taxon>
    </lineage>
</organism>
<evidence type="ECO:0000313" key="2">
    <source>
        <dbReference type="Proteomes" id="UP000321479"/>
    </source>
</evidence>
<protein>
    <submittedName>
        <fullName evidence="1">Twin-arginine translocation signal domain-containing protein</fullName>
    </submittedName>
</protein>
<reference evidence="1 2" key="1">
    <citation type="journal article" date="2017" name="Curr. Microbiol.">
        <title>Mucilaginibacter ginsenosidivorans sp. nov., Isolated from Soil of Ginseng Field.</title>
        <authorList>
            <person name="Kim M.M."/>
            <person name="Siddiqi M.Z."/>
            <person name="Im W.T."/>
        </authorList>
    </citation>
    <scope>NUCLEOTIDE SEQUENCE [LARGE SCALE GENOMIC DNA]</scope>
    <source>
        <strain evidence="1 2">Gsoil 3017</strain>
    </source>
</reference>
<dbReference type="InterPro" id="IPR019546">
    <property type="entry name" value="TAT_signal_bac_arc"/>
</dbReference>
<keyword evidence="2" id="KW-1185">Reference proteome</keyword>
<accession>A0A5B8V2T2</accession>
<dbReference type="NCBIfam" id="TIGR01409">
    <property type="entry name" value="TAT_signal_seq"/>
    <property type="match status" value="1"/>
</dbReference>
<dbReference type="OrthoDB" id="1174147at2"/>
<dbReference type="PROSITE" id="PS51318">
    <property type="entry name" value="TAT"/>
    <property type="match status" value="1"/>
</dbReference>
<evidence type="ECO:0000313" key="1">
    <source>
        <dbReference type="EMBL" id="QEC65123.1"/>
    </source>
</evidence>
<dbReference type="InterPro" id="IPR027396">
    <property type="entry name" value="DsrEFH-like"/>
</dbReference>
<dbReference type="Proteomes" id="UP000321479">
    <property type="component" value="Chromosome"/>
</dbReference>
<dbReference type="Gene3D" id="3.40.1260.10">
    <property type="entry name" value="DsrEFH-like"/>
    <property type="match status" value="1"/>
</dbReference>
<name>A0A5B8V2T2_9SPHI</name>
<proteinExistence type="predicted"/>
<dbReference type="KEGG" id="mgin:FRZ54_21970"/>
<dbReference type="AlphaFoldDB" id="A0A5B8V2T2"/>
<sequence length="232" mass="24898">MKTNDQSGLNERRSFLKQFATGAAVLGTGILANPLAASAAELSHSSNSDADEWFGKIKGKHRIVFDATQPNGIMPFAWPKIFLVTNGATGTPESDCSVVVILRHNAIPYAMGNDLWAKYKFGEMFKIDDEATKKPLTANPFWQPKPGTFKVPGVGPVEIGINELQASGVMFCACDMALTVYSAVAAMSSKQDPAEVKKEWLAGLLPGIQPMPSGVWAVGRAQEHGCTYCFAG</sequence>
<gene>
    <name evidence="1" type="ORF">FRZ54_21970</name>
</gene>
<dbReference type="RefSeq" id="WP_147033954.1">
    <property type="nucleotide sequence ID" value="NZ_CP042436.1"/>
</dbReference>
<dbReference type="InterPro" id="IPR006311">
    <property type="entry name" value="TAT_signal"/>
</dbReference>